<name>A0ABS2RII2_9ACTN</name>
<sequence>MNTLGDLERAVMERLWSRPEPQSVREVQAGLTTERDLAYTTVMTVLDRLAKKKLATRRRDGRAYRYSAARSREQLVAEVMHTALDGSRADRTAALVEFVGRVSPDEAAALRAALSRLDATSADEVHLAG</sequence>
<dbReference type="InterPro" id="IPR005650">
    <property type="entry name" value="BlaI_family"/>
</dbReference>
<dbReference type="Gene3D" id="1.10.10.10">
    <property type="entry name" value="Winged helix-like DNA-binding domain superfamily/Winged helix DNA-binding domain"/>
    <property type="match status" value="1"/>
</dbReference>
<comment type="caution">
    <text evidence="5">The sequence shown here is derived from an EMBL/GenBank/DDBJ whole genome shotgun (WGS) entry which is preliminary data.</text>
</comment>
<keyword evidence="3" id="KW-0238">DNA-binding</keyword>
<organism evidence="5 6">
    <name type="scientific">Microlunatus panaciterrae</name>
    <dbReference type="NCBI Taxonomy" id="400768"/>
    <lineage>
        <taxon>Bacteria</taxon>
        <taxon>Bacillati</taxon>
        <taxon>Actinomycetota</taxon>
        <taxon>Actinomycetes</taxon>
        <taxon>Propionibacteriales</taxon>
        <taxon>Propionibacteriaceae</taxon>
        <taxon>Microlunatus</taxon>
    </lineage>
</organism>
<dbReference type="InterPro" id="IPR036390">
    <property type="entry name" value="WH_DNA-bd_sf"/>
</dbReference>
<dbReference type="InterPro" id="IPR036388">
    <property type="entry name" value="WH-like_DNA-bd_sf"/>
</dbReference>
<keyword evidence="2" id="KW-0805">Transcription regulation</keyword>
<evidence type="ECO:0000256" key="3">
    <source>
        <dbReference type="ARBA" id="ARBA00023125"/>
    </source>
</evidence>
<evidence type="ECO:0000313" key="5">
    <source>
        <dbReference type="EMBL" id="MBM7798809.1"/>
    </source>
</evidence>
<protein>
    <submittedName>
        <fullName evidence="5">Transcriptional regulator</fullName>
    </submittedName>
</protein>
<dbReference type="Proteomes" id="UP000704762">
    <property type="component" value="Unassembled WGS sequence"/>
</dbReference>
<proteinExistence type="inferred from homology"/>
<evidence type="ECO:0000256" key="1">
    <source>
        <dbReference type="ARBA" id="ARBA00011046"/>
    </source>
</evidence>
<dbReference type="RefSeq" id="WP_204917308.1">
    <property type="nucleotide sequence ID" value="NZ_BAAAQP010000002.1"/>
</dbReference>
<dbReference type="SUPFAM" id="SSF46785">
    <property type="entry name" value="Winged helix' DNA-binding domain"/>
    <property type="match status" value="1"/>
</dbReference>
<dbReference type="PIRSF" id="PIRSF019455">
    <property type="entry name" value="CopR_AtkY"/>
    <property type="match status" value="1"/>
</dbReference>
<reference evidence="5 6" key="1">
    <citation type="submission" date="2021-01" db="EMBL/GenBank/DDBJ databases">
        <title>Sequencing the genomes of 1000 actinobacteria strains.</title>
        <authorList>
            <person name="Klenk H.-P."/>
        </authorList>
    </citation>
    <scope>NUCLEOTIDE SEQUENCE [LARGE SCALE GENOMIC DNA]</scope>
    <source>
        <strain evidence="5 6">DSM 18662</strain>
    </source>
</reference>
<keyword evidence="6" id="KW-1185">Reference proteome</keyword>
<gene>
    <name evidence="5" type="ORF">JOE57_001730</name>
</gene>
<evidence type="ECO:0000256" key="4">
    <source>
        <dbReference type="ARBA" id="ARBA00023163"/>
    </source>
</evidence>
<evidence type="ECO:0000313" key="6">
    <source>
        <dbReference type="Proteomes" id="UP000704762"/>
    </source>
</evidence>
<comment type="similarity">
    <text evidence="1">Belongs to the BlaI transcriptional regulatory family.</text>
</comment>
<dbReference type="Pfam" id="PF03965">
    <property type="entry name" value="Penicillinase_R"/>
    <property type="match status" value="1"/>
</dbReference>
<dbReference type="Gene3D" id="6.10.140.850">
    <property type="match status" value="1"/>
</dbReference>
<evidence type="ECO:0000256" key="2">
    <source>
        <dbReference type="ARBA" id="ARBA00023015"/>
    </source>
</evidence>
<keyword evidence="4" id="KW-0804">Transcription</keyword>
<dbReference type="EMBL" id="JAFBCF010000001">
    <property type="protein sequence ID" value="MBM7798809.1"/>
    <property type="molecule type" value="Genomic_DNA"/>
</dbReference>
<accession>A0ABS2RII2</accession>